<dbReference type="CDD" id="cd05403">
    <property type="entry name" value="NT_KNTase_like"/>
    <property type="match status" value="1"/>
</dbReference>
<dbReference type="Pfam" id="PF01909">
    <property type="entry name" value="NTP_transf_2"/>
    <property type="match status" value="1"/>
</dbReference>
<dbReference type="Gene3D" id="3.30.460.10">
    <property type="entry name" value="Beta Polymerase, domain 2"/>
    <property type="match status" value="1"/>
</dbReference>
<name>A0A212LGS7_9HYPH</name>
<evidence type="ECO:0000313" key="2">
    <source>
        <dbReference type="EMBL" id="SCM76745.1"/>
    </source>
</evidence>
<dbReference type="InterPro" id="IPR002934">
    <property type="entry name" value="Polymerase_NTP_transf_dom"/>
</dbReference>
<reference evidence="2" key="1">
    <citation type="submission" date="2016-08" db="EMBL/GenBank/DDBJ databases">
        <authorList>
            <person name="Seilhamer J.J."/>
        </authorList>
    </citation>
    <scope>NUCLEOTIDE SEQUENCE</scope>
    <source>
        <strain evidence="2">86</strain>
    </source>
</reference>
<gene>
    <name evidence="2" type="ORF">KL86PLE_40550</name>
</gene>
<accession>A0A212LGS7</accession>
<sequence length="117" mass="13080">MDLQPFPPYIAAMATLDDPVLTRFRRALDALYGARIERVVLFGSRARGDARPDSDYDIAVFLQEFEDFGLESGRLAEIETDVLDEMGAVINALPFQAGSYVDRTGFMSEVRRDGVEL</sequence>
<dbReference type="PANTHER" id="PTHR33933">
    <property type="entry name" value="NUCLEOTIDYLTRANSFERASE"/>
    <property type="match status" value="1"/>
</dbReference>
<dbReference type="AlphaFoldDB" id="A0A212LGS7"/>
<dbReference type="InterPro" id="IPR043519">
    <property type="entry name" value="NT_sf"/>
</dbReference>
<dbReference type="PANTHER" id="PTHR33933:SF1">
    <property type="entry name" value="PROTEIN ADENYLYLTRANSFERASE MNTA-RELATED"/>
    <property type="match status" value="1"/>
</dbReference>
<dbReference type="GO" id="GO:0016779">
    <property type="term" value="F:nucleotidyltransferase activity"/>
    <property type="evidence" value="ECO:0007669"/>
    <property type="project" value="InterPro"/>
</dbReference>
<dbReference type="InterPro" id="IPR052548">
    <property type="entry name" value="Type_VII_TA_antitoxin"/>
</dbReference>
<protein>
    <recommendedName>
        <fullName evidence="1">Polymerase nucleotidyl transferase domain-containing protein</fullName>
    </recommendedName>
</protein>
<proteinExistence type="predicted"/>
<feature type="domain" description="Polymerase nucleotidyl transferase" evidence="1">
    <location>
        <begin position="22"/>
        <end position="90"/>
    </location>
</feature>
<dbReference type="EMBL" id="FMJD01000008">
    <property type="protein sequence ID" value="SCM76745.1"/>
    <property type="molecule type" value="Genomic_DNA"/>
</dbReference>
<dbReference type="SUPFAM" id="SSF81301">
    <property type="entry name" value="Nucleotidyltransferase"/>
    <property type="match status" value="1"/>
</dbReference>
<dbReference type="RefSeq" id="WP_288196823.1">
    <property type="nucleotide sequence ID" value="NZ_LT608334.1"/>
</dbReference>
<evidence type="ECO:0000259" key="1">
    <source>
        <dbReference type="Pfam" id="PF01909"/>
    </source>
</evidence>
<organism evidence="2">
    <name type="scientific">uncultured Pleomorphomonas sp</name>
    <dbReference type="NCBI Taxonomy" id="442121"/>
    <lineage>
        <taxon>Bacteria</taxon>
        <taxon>Pseudomonadati</taxon>
        <taxon>Pseudomonadota</taxon>
        <taxon>Alphaproteobacteria</taxon>
        <taxon>Hyphomicrobiales</taxon>
        <taxon>Pleomorphomonadaceae</taxon>
        <taxon>Pleomorphomonas</taxon>
        <taxon>environmental samples</taxon>
    </lineage>
</organism>